<reference evidence="3 4" key="1">
    <citation type="submission" date="2018-05" db="EMBL/GenBank/DDBJ databases">
        <title>Genomic Encyclopedia of Archaeal and Bacterial Type Strains, Phase II (KMG-II): from individual species to whole genera.</title>
        <authorList>
            <person name="Goeker M."/>
        </authorList>
    </citation>
    <scope>NUCLEOTIDE SEQUENCE [LARGE SCALE GENOMIC DNA]</scope>
    <source>
        <strain evidence="3 4">DSM 45184</strain>
    </source>
</reference>
<comment type="similarity">
    <text evidence="1">Belongs to the universal stress protein A family.</text>
</comment>
<dbReference type="AlphaFoldDB" id="A0A316EKR4"/>
<dbReference type="PANTHER" id="PTHR31964:SF113">
    <property type="entry name" value="USPA DOMAIN-CONTAINING PROTEIN"/>
    <property type="match status" value="1"/>
</dbReference>
<dbReference type="EMBL" id="QGGR01000036">
    <property type="protein sequence ID" value="PWK30782.1"/>
    <property type="molecule type" value="Genomic_DNA"/>
</dbReference>
<dbReference type="PANTHER" id="PTHR31964">
    <property type="entry name" value="ADENINE NUCLEOTIDE ALPHA HYDROLASES-LIKE SUPERFAMILY PROTEIN"/>
    <property type="match status" value="1"/>
</dbReference>
<dbReference type="Pfam" id="PF00582">
    <property type="entry name" value="Usp"/>
    <property type="match status" value="2"/>
</dbReference>
<evidence type="ECO:0000313" key="4">
    <source>
        <dbReference type="Proteomes" id="UP000245697"/>
    </source>
</evidence>
<evidence type="ECO:0000256" key="1">
    <source>
        <dbReference type="ARBA" id="ARBA00008791"/>
    </source>
</evidence>
<dbReference type="InterPro" id="IPR014729">
    <property type="entry name" value="Rossmann-like_a/b/a_fold"/>
</dbReference>
<evidence type="ECO:0000313" key="3">
    <source>
        <dbReference type="EMBL" id="PWK30782.1"/>
    </source>
</evidence>
<evidence type="ECO:0000259" key="2">
    <source>
        <dbReference type="Pfam" id="PF00582"/>
    </source>
</evidence>
<dbReference type="Gene3D" id="3.40.50.620">
    <property type="entry name" value="HUPs"/>
    <property type="match status" value="2"/>
</dbReference>
<feature type="domain" description="UspA" evidence="2">
    <location>
        <begin position="153"/>
        <end position="290"/>
    </location>
</feature>
<sequence length="296" mass="30621">MNTEAGAAVVVGADGSASSLAAIRAAAVDAVERGRPLRIVHAFIWAELSGPDGGIVYGPHDTRMRADAERILAASLVEAEKAAPGVHATTALVDGNPAPVLLGESRHAVLLVIGDRGLDGFRSLLLGSVALHLTTHAACPVLVVRGRDNATGPIVVGVDGSAGSASAVGFAIEQAARRKTGLTAVRAWDALDVWGQRDTMPLVSDPGDLEAEEHRVLSESLAGWGQRYPEVTIQQEIVRGRPAAVLIEQSQHAQLLVTGDRGRGGFAGLLLGSVTQAVLHHADCPVAVVRSSRATV</sequence>
<dbReference type="Proteomes" id="UP000245697">
    <property type="component" value="Unassembled WGS sequence"/>
</dbReference>
<dbReference type="RefSeq" id="WP_109602383.1">
    <property type="nucleotide sequence ID" value="NZ_BONA01000092.1"/>
</dbReference>
<comment type="caution">
    <text evidence="3">The sequence shown here is derived from an EMBL/GenBank/DDBJ whole genome shotgun (WGS) entry which is preliminary data.</text>
</comment>
<feature type="domain" description="UspA" evidence="2">
    <location>
        <begin position="9"/>
        <end position="145"/>
    </location>
</feature>
<dbReference type="PRINTS" id="PR01438">
    <property type="entry name" value="UNVRSLSTRESS"/>
</dbReference>
<gene>
    <name evidence="3" type="ORF">BC793_1364</name>
</gene>
<keyword evidence="4" id="KW-1185">Reference proteome</keyword>
<proteinExistence type="inferred from homology"/>
<dbReference type="InterPro" id="IPR006015">
    <property type="entry name" value="Universal_stress_UspA"/>
</dbReference>
<protein>
    <submittedName>
        <fullName evidence="3">Nucleotide-binding universal stress UspA family protein</fullName>
    </submittedName>
</protein>
<accession>A0A316EKR4</accession>
<name>A0A316EKR4_9ACTN</name>
<organism evidence="3 4">
    <name type="scientific">Actinoplanes xinjiangensis</name>
    <dbReference type="NCBI Taxonomy" id="512350"/>
    <lineage>
        <taxon>Bacteria</taxon>
        <taxon>Bacillati</taxon>
        <taxon>Actinomycetota</taxon>
        <taxon>Actinomycetes</taxon>
        <taxon>Micromonosporales</taxon>
        <taxon>Micromonosporaceae</taxon>
        <taxon>Actinoplanes</taxon>
    </lineage>
</organism>
<dbReference type="OrthoDB" id="3174546at2"/>
<dbReference type="InterPro" id="IPR006016">
    <property type="entry name" value="UspA"/>
</dbReference>
<dbReference type="SUPFAM" id="SSF52402">
    <property type="entry name" value="Adenine nucleotide alpha hydrolases-like"/>
    <property type="match status" value="2"/>
</dbReference>